<dbReference type="SUPFAM" id="SSF103481">
    <property type="entry name" value="Multidrug resistance efflux transporter EmrE"/>
    <property type="match status" value="2"/>
</dbReference>
<feature type="transmembrane region" description="Helical" evidence="6">
    <location>
        <begin position="262"/>
        <end position="282"/>
    </location>
</feature>
<accession>A0A1I7JMY7</accession>
<evidence type="ECO:0000256" key="5">
    <source>
        <dbReference type="ARBA" id="ARBA00023136"/>
    </source>
</evidence>
<evidence type="ECO:0000256" key="4">
    <source>
        <dbReference type="ARBA" id="ARBA00022989"/>
    </source>
</evidence>
<evidence type="ECO:0000256" key="3">
    <source>
        <dbReference type="ARBA" id="ARBA00022692"/>
    </source>
</evidence>
<dbReference type="EMBL" id="FPBO01000012">
    <property type="protein sequence ID" value="SFU86500.1"/>
    <property type="molecule type" value="Genomic_DNA"/>
</dbReference>
<feature type="transmembrane region" description="Helical" evidence="6">
    <location>
        <begin position="236"/>
        <end position="256"/>
    </location>
</feature>
<proteinExistence type="inferred from homology"/>
<dbReference type="InterPro" id="IPR000620">
    <property type="entry name" value="EamA_dom"/>
</dbReference>
<comment type="subcellular location">
    <subcellularLocation>
        <location evidence="1">Membrane</location>
        <topology evidence="1">Multi-pass membrane protein</topology>
    </subcellularLocation>
</comment>
<dbReference type="PANTHER" id="PTHR32322:SF2">
    <property type="entry name" value="EAMA DOMAIN-CONTAINING PROTEIN"/>
    <property type="match status" value="1"/>
</dbReference>
<keyword evidence="3 6" id="KW-0812">Transmembrane</keyword>
<evidence type="ECO:0000313" key="8">
    <source>
        <dbReference type="EMBL" id="SFU86500.1"/>
    </source>
</evidence>
<dbReference type="AlphaFoldDB" id="A0A1I7JMY7"/>
<organism evidence="8 9">
    <name type="scientific">Pseudoduganella namucuonensis</name>
    <dbReference type="NCBI Taxonomy" id="1035707"/>
    <lineage>
        <taxon>Bacteria</taxon>
        <taxon>Pseudomonadati</taxon>
        <taxon>Pseudomonadota</taxon>
        <taxon>Betaproteobacteria</taxon>
        <taxon>Burkholderiales</taxon>
        <taxon>Oxalobacteraceae</taxon>
        <taxon>Telluria group</taxon>
        <taxon>Pseudoduganella</taxon>
    </lineage>
</organism>
<dbReference type="STRING" id="1035707.SAMN05216552_101269"/>
<evidence type="ECO:0000259" key="7">
    <source>
        <dbReference type="Pfam" id="PF00892"/>
    </source>
</evidence>
<dbReference type="InterPro" id="IPR037185">
    <property type="entry name" value="EmrE-like"/>
</dbReference>
<dbReference type="PANTHER" id="PTHR32322">
    <property type="entry name" value="INNER MEMBRANE TRANSPORTER"/>
    <property type="match status" value="1"/>
</dbReference>
<evidence type="ECO:0000256" key="1">
    <source>
        <dbReference type="ARBA" id="ARBA00004141"/>
    </source>
</evidence>
<feature type="domain" description="EamA" evidence="7">
    <location>
        <begin position="144"/>
        <end position="279"/>
    </location>
</feature>
<evidence type="ECO:0000256" key="6">
    <source>
        <dbReference type="SAM" id="Phobius"/>
    </source>
</evidence>
<protein>
    <submittedName>
        <fullName evidence="8">Threonine/homoserine efflux transporter RhtA</fullName>
    </submittedName>
</protein>
<dbReference type="Proteomes" id="UP000199391">
    <property type="component" value="Unassembled WGS sequence"/>
</dbReference>
<evidence type="ECO:0000256" key="2">
    <source>
        <dbReference type="ARBA" id="ARBA00007362"/>
    </source>
</evidence>
<sequence>MVLLCLVWSLQQVGFKATAQDISPILLIALRSGIAAALVGALMLARRERLTPNTWRPGLVVGSLFAFEYLLLGAGLRHTSAAHAVVFLYTGPLFAALGLHLKLPSERLAPLQWLGVALAFAGIATAFIVGAQPSNGTANANALFGDFLCLAAGAAWGATTVVIRCSTLSRASATQTLLYQLVCAFALLLVAAAVLGQLTFHPTRLAVGNLVFQAVIVSFASFLAWFHLLRHYVASSLGIFSFMTPMFGVLLGAWLLDEQIKPGFLLGAGFVLAGILLVSGYSRIKPALRPAKAA</sequence>
<feature type="transmembrane region" description="Helical" evidence="6">
    <location>
        <begin position="57"/>
        <end position="76"/>
    </location>
</feature>
<feature type="transmembrane region" description="Helical" evidence="6">
    <location>
        <begin position="143"/>
        <end position="165"/>
    </location>
</feature>
<gene>
    <name evidence="8" type="ORF">SAMN05216552_101269</name>
</gene>
<feature type="transmembrane region" description="Helical" evidence="6">
    <location>
        <begin position="25"/>
        <end position="45"/>
    </location>
</feature>
<feature type="transmembrane region" description="Helical" evidence="6">
    <location>
        <begin position="210"/>
        <end position="229"/>
    </location>
</feature>
<keyword evidence="5 6" id="KW-0472">Membrane</keyword>
<keyword evidence="4 6" id="KW-1133">Transmembrane helix</keyword>
<dbReference type="Pfam" id="PF00892">
    <property type="entry name" value="EamA"/>
    <property type="match status" value="2"/>
</dbReference>
<feature type="transmembrane region" description="Helical" evidence="6">
    <location>
        <begin position="177"/>
        <end position="198"/>
    </location>
</feature>
<evidence type="ECO:0000313" key="9">
    <source>
        <dbReference type="Proteomes" id="UP000199391"/>
    </source>
</evidence>
<reference evidence="9" key="1">
    <citation type="submission" date="2016-10" db="EMBL/GenBank/DDBJ databases">
        <authorList>
            <person name="Varghese N."/>
            <person name="Submissions S."/>
        </authorList>
    </citation>
    <scope>NUCLEOTIDE SEQUENCE [LARGE SCALE GENOMIC DNA]</scope>
    <source>
        <strain evidence="9">CGMCC 1.11014</strain>
    </source>
</reference>
<name>A0A1I7JMY7_9BURK</name>
<dbReference type="InterPro" id="IPR050638">
    <property type="entry name" value="AA-Vitamin_Transporters"/>
</dbReference>
<comment type="similarity">
    <text evidence="2">Belongs to the EamA transporter family.</text>
</comment>
<feature type="transmembrane region" description="Helical" evidence="6">
    <location>
        <begin position="82"/>
        <end position="101"/>
    </location>
</feature>
<feature type="transmembrane region" description="Helical" evidence="6">
    <location>
        <begin position="113"/>
        <end position="131"/>
    </location>
</feature>
<dbReference type="GO" id="GO:0016020">
    <property type="term" value="C:membrane"/>
    <property type="evidence" value="ECO:0007669"/>
    <property type="project" value="UniProtKB-SubCell"/>
</dbReference>
<keyword evidence="9" id="KW-1185">Reference proteome</keyword>
<feature type="domain" description="EamA" evidence="7">
    <location>
        <begin position="2"/>
        <end position="125"/>
    </location>
</feature>